<dbReference type="Proteomes" id="UP000007148">
    <property type="component" value="Unassembled WGS sequence"/>
</dbReference>
<comment type="subcellular location">
    <subcellularLocation>
        <location evidence="2">Endoplasmic reticulum</location>
    </subcellularLocation>
    <subcellularLocation>
        <location evidence="3">Membrane</location>
    </subcellularLocation>
    <subcellularLocation>
        <location evidence="1">Mitochondrion</location>
    </subcellularLocation>
</comment>
<dbReference type="GO" id="GO:0005783">
    <property type="term" value="C:endoplasmic reticulum"/>
    <property type="evidence" value="ECO:0007669"/>
    <property type="project" value="UniProtKB-SubCell"/>
</dbReference>
<evidence type="ECO:0000256" key="5">
    <source>
        <dbReference type="ARBA" id="ARBA00022824"/>
    </source>
</evidence>
<protein>
    <recommendedName>
        <fullName evidence="8">DUF676 domain-containing protein</fullName>
    </recommendedName>
</protein>
<dbReference type="InterPro" id="IPR052374">
    <property type="entry name" value="SERAC1"/>
</dbReference>
<reference evidence="9 10" key="1">
    <citation type="journal article" date="2011" name="PLoS Pathog.">
        <title>Endophytic Life Strategies Decoded by Genome and Transcriptome Analyses of the Mutualistic Root Symbiont Piriformospora indica.</title>
        <authorList>
            <person name="Zuccaro A."/>
            <person name="Lahrmann U."/>
            <person name="Guldener U."/>
            <person name="Langen G."/>
            <person name="Pfiffi S."/>
            <person name="Biedenkopf D."/>
            <person name="Wong P."/>
            <person name="Samans B."/>
            <person name="Grimm C."/>
            <person name="Basiewicz M."/>
            <person name="Murat C."/>
            <person name="Martin F."/>
            <person name="Kogel K.H."/>
        </authorList>
    </citation>
    <scope>NUCLEOTIDE SEQUENCE [LARGE SCALE GENOMIC DNA]</scope>
    <source>
        <strain evidence="9 10">DSM 11827</strain>
    </source>
</reference>
<dbReference type="GO" id="GO:0016020">
    <property type="term" value="C:membrane"/>
    <property type="evidence" value="ECO:0007669"/>
    <property type="project" value="UniProtKB-SubCell"/>
</dbReference>
<feature type="domain" description="DUF676" evidence="8">
    <location>
        <begin position="52"/>
        <end position="188"/>
    </location>
</feature>
<dbReference type="InParanoid" id="G4TJL3"/>
<dbReference type="Pfam" id="PF05057">
    <property type="entry name" value="DUF676"/>
    <property type="match status" value="1"/>
</dbReference>
<dbReference type="EMBL" id="CAFZ01000122">
    <property type="protein sequence ID" value="CCA71494.1"/>
    <property type="molecule type" value="Genomic_DNA"/>
</dbReference>
<dbReference type="OrthoDB" id="3246270at2759"/>
<organism evidence="9 10">
    <name type="scientific">Serendipita indica (strain DSM 11827)</name>
    <name type="common">Root endophyte fungus</name>
    <name type="synonym">Piriformospora indica</name>
    <dbReference type="NCBI Taxonomy" id="1109443"/>
    <lineage>
        <taxon>Eukaryota</taxon>
        <taxon>Fungi</taxon>
        <taxon>Dikarya</taxon>
        <taxon>Basidiomycota</taxon>
        <taxon>Agaricomycotina</taxon>
        <taxon>Agaricomycetes</taxon>
        <taxon>Sebacinales</taxon>
        <taxon>Serendipitaceae</taxon>
        <taxon>Serendipita</taxon>
    </lineage>
</organism>
<dbReference type="Gene3D" id="3.40.50.1820">
    <property type="entry name" value="alpha/beta hydrolase"/>
    <property type="match status" value="1"/>
</dbReference>
<dbReference type="PANTHER" id="PTHR48182">
    <property type="entry name" value="PROTEIN SERAC1"/>
    <property type="match status" value="1"/>
</dbReference>
<keyword evidence="5" id="KW-0256">Endoplasmic reticulum</keyword>
<evidence type="ECO:0000256" key="7">
    <source>
        <dbReference type="ARBA" id="ARBA00023136"/>
    </source>
</evidence>
<evidence type="ECO:0000256" key="6">
    <source>
        <dbReference type="ARBA" id="ARBA00023128"/>
    </source>
</evidence>
<dbReference type="eggNOG" id="KOG2029">
    <property type="taxonomic scope" value="Eukaryota"/>
</dbReference>
<evidence type="ECO:0000256" key="1">
    <source>
        <dbReference type="ARBA" id="ARBA00004173"/>
    </source>
</evidence>
<dbReference type="InterPro" id="IPR029058">
    <property type="entry name" value="AB_hydrolase_fold"/>
</dbReference>
<keyword evidence="10" id="KW-1185">Reference proteome</keyword>
<name>G4TJL3_SERID</name>
<dbReference type="SUPFAM" id="SSF53474">
    <property type="entry name" value="alpha/beta-Hydrolases"/>
    <property type="match status" value="1"/>
</dbReference>
<proteinExistence type="inferred from homology"/>
<evidence type="ECO:0000313" key="10">
    <source>
        <dbReference type="Proteomes" id="UP000007148"/>
    </source>
</evidence>
<evidence type="ECO:0000259" key="8">
    <source>
        <dbReference type="Pfam" id="PF05057"/>
    </source>
</evidence>
<dbReference type="HOGENOM" id="CLU_000288_182_0_1"/>
<dbReference type="AlphaFoldDB" id="G4TJL3"/>
<dbReference type="PANTHER" id="PTHR48182:SF2">
    <property type="entry name" value="PROTEIN SERAC1"/>
    <property type="match status" value="1"/>
</dbReference>
<dbReference type="GO" id="GO:0005739">
    <property type="term" value="C:mitochondrion"/>
    <property type="evidence" value="ECO:0007669"/>
    <property type="project" value="UniProtKB-SubCell"/>
</dbReference>
<comment type="similarity">
    <text evidence="4">Belongs to the putative lipase ROG1 family.</text>
</comment>
<evidence type="ECO:0000313" key="9">
    <source>
        <dbReference type="EMBL" id="CCA71494.1"/>
    </source>
</evidence>
<gene>
    <name evidence="9" type="ORF">PIIN_05431</name>
</gene>
<keyword evidence="6" id="KW-0496">Mitochondrion</keyword>
<evidence type="ECO:0000256" key="4">
    <source>
        <dbReference type="ARBA" id="ARBA00007920"/>
    </source>
</evidence>
<evidence type="ECO:0000256" key="3">
    <source>
        <dbReference type="ARBA" id="ARBA00004370"/>
    </source>
</evidence>
<comment type="caution">
    <text evidence="9">The sequence shown here is derived from an EMBL/GenBank/DDBJ whole genome shotgun (WGS) entry which is preliminary data.</text>
</comment>
<keyword evidence="7" id="KW-0472">Membrane</keyword>
<evidence type="ECO:0000256" key="2">
    <source>
        <dbReference type="ARBA" id="ARBA00004240"/>
    </source>
</evidence>
<sequence length="327" mass="36475">MWTTVLLILLGIIFILFSKTIRIRSRSKPQSKQEQLGFLELSAGVNPIVDIIAIHGINGHRENSWTADNGTMWLRDILGADVPNARILTYGYDADTTGFDVTSTSTIGRHAGTFIEALARQRLNAKQRPIIFLAHSLGGIILKKALNICQGKNVGSYNHLRDILVSTHAILFFGTPHSGVKGVAFQVMLNRILSVYMRSNNKILKHLEEHSSELEDIQSAYLSTSEGIKNVYFYEDYATPIIGGQTKLIVPYHSATVAGERGSSVHSLSADHIQMIKYRGKTNVNYETVLHYLKEVFGDANITVEGKWLRERSLRSLSDVDHDTVLI</sequence>
<accession>G4TJL3</accession>
<dbReference type="InterPro" id="IPR007751">
    <property type="entry name" value="DUF676_lipase-like"/>
</dbReference>